<dbReference type="AlphaFoldDB" id="A0A0L0D5T7"/>
<dbReference type="Gene3D" id="3.30.70.1230">
    <property type="entry name" value="Nucleotide cyclase"/>
    <property type="match status" value="1"/>
</dbReference>
<accession>A0A0L0D5T7</accession>
<dbReference type="RefSeq" id="XP_013760493.1">
    <property type="nucleotide sequence ID" value="XM_013905039.1"/>
</dbReference>
<keyword evidence="4" id="KW-1185">Reference proteome</keyword>
<dbReference type="STRING" id="461836.A0A0L0D5T7"/>
<dbReference type="PANTHER" id="PTHR43081:SF1">
    <property type="entry name" value="ADENYLATE CYCLASE, TERMINAL-DIFFERENTIATION SPECIFIC"/>
    <property type="match status" value="1"/>
</dbReference>
<dbReference type="CDD" id="cd07302">
    <property type="entry name" value="CHD"/>
    <property type="match status" value="1"/>
</dbReference>
<keyword evidence="1" id="KW-1133">Transmembrane helix</keyword>
<evidence type="ECO:0000256" key="1">
    <source>
        <dbReference type="SAM" id="Phobius"/>
    </source>
</evidence>
<reference evidence="3 4" key="1">
    <citation type="submission" date="2010-05" db="EMBL/GenBank/DDBJ databases">
        <title>The Genome Sequence of Thecamonas trahens ATCC 50062.</title>
        <authorList>
            <consortium name="The Broad Institute Genome Sequencing Platform"/>
            <person name="Russ C."/>
            <person name="Cuomo C."/>
            <person name="Shea T."/>
            <person name="Young S.K."/>
            <person name="Zeng Q."/>
            <person name="Koehrsen M."/>
            <person name="Haas B."/>
            <person name="Borodovsky M."/>
            <person name="Guigo R."/>
            <person name="Alvarado L."/>
            <person name="Berlin A."/>
            <person name="Bochicchio J."/>
            <person name="Borenstein D."/>
            <person name="Chapman S."/>
            <person name="Chen Z."/>
            <person name="Freedman E."/>
            <person name="Gellesch M."/>
            <person name="Goldberg J."/>
            <person name="Griggs A."/>
            <person name="Gujja S."/>
            <person name="Heilman E."/>
            <person name="Heiman D."/>
            <person name="Hepburn T."/>
            <person name="Howarth C."/>
            <person name="Jen D."/>
            <person name="Larson L."/>
            <person name="Mehta T."/>
            <person name="Park D."/>
            <person name="Pearson M."/>
            <person name="Roberts A."/>
            <person name="Saif S."/>
            <person name="Shenoy N."/>
            <person name="Sisk P."/>
            <person name="Stolte C."/>
            <person name="Sykes S."/>
            <person name="Thomson T."/>
            <person name="Walk T."/>
            <person name="White J."/>
            <person name="Yandava C."/>
            <person name="Burger G."/>
            <person name="Gray M.W."/>
            <person name="Holland P.W.H."/>
            <person name="King N."/>
            <person name="Lang F.B.F."/>
            <person name="Roger A.J."/>
            <person name="Ruiz-Trillo I."/>
            <person name="Lander E."/>
            <person name="Nusbaum C."/>
        </authorList>
    </citation>
    <scope>NUCLEOTIDE SEQUENCE [LARGE SCALE GENOMIC DNA]</scope>
    <source>
        <strain evidence="3 4">ATCC 50062</strain>
    </source>
</reference>
<evidence type="ECO:0000313" key="4">
    <source>
        <dbReference type="Proteomes" id="UP000054408"/>
    </source>
</evidence>
<dbReference type="GO" id="GO:0035556">
    <property type="term" value="P:intracellular signal transduction"/>
    <property type="evidence" value="ECO:0007669"/>
    <property type="project" value="InterPro"/>
</dbReference>
<name>A0A0L0D5T7_THETB</name>
<feature type="transmembrane region" description="Helical" evidence="1">
    <location>
        <begin position="166"/>
        <end position="189"/>
    </location>
</feature>
<dbReference type="InterPro" id="IPR001054">
    <property type="entry name" value="A/G_cyclase"/>
</dbReference>
<dbReference type="InterPro" id="IPR050697">
    <property type="entry name" value="Adenylyl/Guanylyl_Cyclase_3/4"/>
</dbReference>
<proteinExistence type="predicted"/>
<dbReference type="Pfam" id="PF00211">
    <property type="entry name" value="Guanylate_cyc"/>
    <property type="match status" value="1"/>
</dbReference>
<keyword evidence="1" id="KW-0472">Membrane</keyword>
<sequence length="418" mass="43945">MGSVVDACGVCNGTGDCVVSCNATLGPEFVFDCAGVCGGTALVDACGMCTGGSTGITPNVFLDACGVCFGGNAGLDSCGVCGGLNADKDACQICYGENAALDACGICFGSGRFVDACGVCFGNSSSCAGCDMVPNSGLELDACGVCGGQSTCTSTDSDAAKRRKQFSILVTGVSAVSAVVLALCLAALLRCKRQHSRRKYVAMRKASQAAIAPSGRVAILISDVQSSTMLWESYSSDMMVAIEEHDRIFRQALDKFRGYVIRTEGDSYVVAFQDTEDALNAAVQIQHDLMDALWPPAILHDKRLPSDARDSPDALWHGLRVRMGIAVCQPTLTFDERTLRFTYSGQAMAYAQTVGDSGTGGQVVVDAEVAAIAPNRVDRLGVFADALSHRFELFQARLGKLSGRKYNKKLRGLTRADP</sequence>
<organism evidence="3 4">
    <name type="scientific">Thecamonas trahens ATCC 50062</name>
    <dbReference type="NCBI Taxonomy" id="461836"/>
    <lineage>
        <taxon>Eukaryota</taxon>
        <taxon>Apusozoa</taxon>
        <taxon>Apusomonadida</taxon>
        <taxon>Apusomonadidae</taxon>
        <taxon>Thecamonas</taxon>
    </lineage>
</organism>
<dbReference type="SUPFAM" id="SSF55073">
    <property type="entry name" value="Nucleotide cyclase"/>
    <property type="match status" value="1"/>
</dbReference>
<protein>
    <recommendedName>
        <fullName evidence="2">Guanylate cyclase domain-containing protein</fullName>
    </recommendedName>
</protein>
<dbReference type="OrthoDB" id="2021138at2759"/>
<dbReference type="InterPro" id="IPR029787">
    <property type="entry name" value="Nucleotide_cyclase"/>
</dbReference>
<keyword evidence="1" id="KW-0812">Transmembrane</keyword>
<dbReference type="eggNOG" id="KOG0618">
    <property type="taxonomic scope" value="Eukaryota"/>
</dbReference>
<dbReference type="PROSITE" id="PS50125">
    <property type="entry name" value="GUANYLATE_CYCLASE_2"/>
    <property type="match status" value="1"/>
</dbReference>
<dbReference type="EMBL" id="GL349443">
    <property type="protein sequence ID" value="KNC46668.1"/>
    <property type="molecule type" value="Genomic_DNA"/>
</dbReference>
<gene>
    <name evidence="3" type="ORF">AMSG_11744</name>
</gene>
<evidence type="ECO:0000259" key="2">
    <source>
        <dbReference type="PROSITE" id="PS50125"/>
    </source>
</evidence>
<dbReference type="Proteomes" id="UP000054408">
    <property type="component" value="Unassembled WGS sequence"/>
</dbReference>
<feature type="domain" description="Guanylate cyclase" evidence="2">
    <location>
        <begin position="218"/>
        <end position="355"/>
    </location>
</feature>
<dbReference type="SMART" id="SM00044">
    <property type="entry name" value="CYCc"/>
    <property type="match status" value="1"/>
</dbReference>
<dbReference type="GeneID" id="25569659"/>
<dbReference type="GO" id="GO:0009190">
    <property type="term" value="P:cyclic nucleotide biosynthetic process"/>
    <property type="evidence" value="ECO:0007669"/>
    <property type="project" value="InterPro"/>
</dbReference>
<evidence type="ECO:0000313" key="3">
    <source>
        <dbReference type="EMBL" id="KNC46668.1"/>
    </source>
</evidence>
<dbReference type="PANTHER" id="PTHR43081">
    <property type="entry name" value="ADENYLATE CYCLASE, TERMINAL-DIFFERENTIATION SPECIFIC-RELATED"/>
    <property type="match status" value="1"/>
</dbReference>